<gene>
    <name evidence="1" type="ORF">N47_H24200</name>
</gene>
<proteinExistence type="predicted"/>
<protein>
    <submittedName>
        <fullName evidence="1">Uncharacterized protein</fullName>
    </submittedName>
</protein>
<dbReference type="AlphaFoldDB" id="E1YAK4"/>
<name>E1YAK4_9BACT</name>
<dbReference type="EMBL" id="FR695866">
    <property type="protein sequence ID" value="CBX27598.1"/>
    <property type="molecule type" value="Genomic_DNA"/>
</dbReference>
<evidence type="ECO:0000313" key="1">
    <source>
        <dbReference type="EMBL" id="CBX27598.1"/>
    </source>
</evidence>
<sequence>MSLFDFRINTFYQNIILTIAIKFISSHGIVTPPSTDIV</sequence>
<organism evidence="1">
    <name type="scientific">uncultured Desulfobacterium sp</name>
    <dbReference type="NCBI Taxonomy" id="201089"/>
    <lineage>
        <taxon>Bacteria</taxon>
        <taxon>Pseudomonadati</taxon>
        <taxon>Thermodesulfobacteriota</taxon>
        <taxon>Desulfobacteria</taxon>
        <taxon>Desulfobacterales</taxon>
        <taxon>Desulfobacteriaceae</taxon>
        <taxon>Desulfobacterium</taxon>
        <taxon>environmental samples</taxon>
    </lineage>
</organism>
<accession>E1YAK4</accession>
<reference evidence="1" key="1">
    <citation type="journal article" date="2011" name="Environ. Microbiol.">
        <title>Genomic insights into the metabolic potential of the polycyclic aromatic hydrocarbon degrading sulfate-reducing Deltaproteobacterium N47.</title>
        <authorList>
            <person name="Bergmann F."/>
            <person name="Selesi D."/>
            <person name="Weinmaier T."/>
            <person name="Tischler P."/>
            <person name="Rattei T."/>
            <person name="Meckenstock R.U."/>
        </authorList>
    </citation>
    <scope>NUCLEOTIDE SEQUENCE</scope>
</reference>